<dbReference type="Proteomes" id="UP001159363">
    <property type="component" value="Chromosome 11"/>
</dbReference>
<evidence type="ECO:0000313" key="1">
    <source>
        <dbReference type="EMBL" id="KAJ8872022.1"/>
    </source>
</evidence>
<comment type="caution">
    <text evidence="1">The sequence shown here is derived from an EMBL/GenBank/DDBJ whole genome shotgun (WGS) entry which is preliminary data.</text>
</comment>
<dbReference type="EMBL" id="JARBHB010000012">
    <property type="protein sequence ID" value="KAJ8872022.1"/>
    <property type="molecule type" value="Genomic_DNA"/>
</dbReference>
<evidence type="ECO:0000313" key="2">
    <source>
        <dbReference type="Proteomes" id="UP001159363"/>
    </source>
</evidence>
<organism evidence="1 2">
    <name type="scientific">Dryococelus australis</name>
    <dbReference type="NCBI Taxonomy" id="614101"/>
    <lineage>
        <taxon>Eukaryota</taxon>
        <taxon>Metazoa</taxon>
        <taxon>Ecdysozoa</taxon>
        <taxon>Arthropoda</taxon>
        <taxon>Hexapoda</taxon>
        <taxon>Insecta</taxon>
        <taxon>Pterygota</taxon>
        <taxon>Neoptera</taxon>
        <taxon>Polyneoptera</taxon>
        <taxon>Phasmatodea</taxon>
        <taxon>Verophasmatodea</taxon>
        <taxon>Anareolatae</taxon>
        <taxon>Phasmatidae</taxon>
        <taxon>Eurycanthinae</taxon>
        <taxon>Dryococelus</taxon>
    </lineage>
</organism>
<name>A0ABQ9GJ42_9NEOP</name>
<accession>A0ABQ9GJ42</accession>
<gene>
    <name evidence="1" type="ORF">PR048_028362</name>
</gene>
<keyword evidence="2" id="KW-1185">Reference proteome</keyword>
<protein>
    <submittedName>
        <fullName evidence="1">Uncharacterized protein</fullName>
    </submittedName>
</protein>
<sequence length="185" mass="20765">MNKWDFGVLGNKVISACDKMKQSGNYDSLLVHKFSKSELVTNMEAVGEDVTDVEYIDMLCKKLVTMVKGKTMVSECGAGWVMLMDSICTGILPHLLKKQFTDSAEMKAASKTEKGWSQGETGRSRVDSFEENNVKAMVNTVAFLSESYSYVLTERLGRCQMFPCKIKMKDDQSIHCMPFQCLPPK</sequence>
<reference evidence="1 2" key="1">
    <citation type="submission" date="2023-02" db="EMBL/GenBank/DDBJ databases">
        <title>LHISI_Scaffold_Assembly.</title>
        <authorList>
            <person name="Stuart O.P."/>
            <person name="Cleave R."/>
            <person name="Magrath M.J.L."/>
            <person name="Mikheyev A.S."/>
        </authorList>
    </citation>
    <scope>NUCLEOTIDE SEQUENCE [LARGE SCALE GENOMIC DNA]</scope>
    <source>
        <strain evidence="1">Daus_M_001</strain>
        <tissue evidence="1">Leg muscle</tissue>
    </source>
</reference>
<proteinExistence type="predicted"/>